<evidence type="ECO:0000256" key="3">
    <source>
        <dbReference type="SAM" id="Phobius"/>
    </source>
</evidence>
<organism evidence="5 7">
    <name type="scientific">Dracunculus medinensis</name>
    <name type="common">Guinea worm</name>
    <dbReference type="NCBI Taxonomy" id="318479"/>
    <lineage>
        <taxon>Eukaryota</taxon>
        <taxon>Metazoa</taxon>
        <taxon>Ecdysozoa</taxon>
        <taxon>Nematoda</taxon>
        <taxon>Chromadorea</taxon>
        <taxon>Rhabditida</taxon>
        <taxon>Spirurina</taxon>
        <taxon>Dracunculoidea</taxon>
        <taxon>Dracunculidae</taxon>
        <taxon>Dracunculus</taxon>
    </lineage>
</organism>
<keyword evidence="3" id="KW-1133">Transmembrane helix</keyword>
<evidence type="ECO:0000256" key="1">
    <source>
        <dbReference type="ARBA" id="ARBA00017902"/>
    </source>
</evidence>
<gene>
    <name evidence="4" type="ORF">DME_LOCUS1853</name>
</gene>
<keyword evidence="6" id="KW-1185">Reference proteome</keyword>
<reference evidence="4 6" key="2">
    <citation type="submission" date="2018-11" db="EMBL/GenBank/DDBJ databases">
        <authorList>
            <consortium name="Pathogen Informatics"/>
        </authorList>
    </citation>
    <scope>NUCLEOTIDE SEQUENCE [LARGE SCALE GENOMIC DNA]</scope>
</reference>
<dbReference type="WBParaSite" id="DME_0000758601-mRNA-1">
    <property type="protein sequence ID" value="DME_0000758601-mRNA-1"/>
    <property type="gene ID" value="DME_0000758601"/>
</dbReference>
<protein>
    <recommendedName>
        <fullName evidence="1">Small integral membrane protein 14</fullName>
    </recommendedName>
</protein>
<dbReference type="EMBL" id="UYYG01000034">
    <property type="protein sequence ID" value="VDN51880.1"/>
    <property type="molecule type" value="Genomic_DNA"/>
</dbReference>
<dbReference type="PANTHER" id="PTHR31019:SF1">
    <property type="entry name" value="SMALL INTEGRAL MEMBRANE PROTEIN 14"/>
    <property type="match status" value="1"/>
</dbReference>
<dbReference type="Pfam" id="PF11027">
    <property type="entry name" value="DUF2615"/>
    <property type="match status" value="1"/>
</dbReference>
<evidence type="ECO:0000313" key="6">
    <source>
        <dbReference type="Proteomes" id="UP000274756"/>
    </source>
</evidence>
<accession>A0A0N4UIY3</accession>
<dbReference type="AlphaFoldDB" id="A0A0N4UIY3"/>
<evidence type="ECO:0000313" key="7">
    <source>
        <dbReference type="WBParaSite" id="DME_0000758601-mRNA-1"/>
    </source>
</evidence>
<dbReference type="GO" id="GO:0005783">
    <property type="term" value="C:endoplasmic reticulum"/>
    <property type="evidence" value="ECO:0007669"/>
    <property type="project" value="TreeGrafter"/>
</dbReference>
<dbReference type="STRING" id="318479.A0A0N4UIY3"/>
<feature type="region of interest" description="Disordered" evidence="2">
    <location>
        <begin position="131"/>
        <end position="159"/>
    </location>
</feature>
<feature type="transmembrane region" description="Helical" evidence="3">
    <location>
        <begin position="109"/>
        <end position="126"/>
    </location>
</feature>
<dbReference type="Proteomes" id="UP000274756">
    <property type="component" value="Unassembled WGS sequence"/>
</dbReference>
<feature type="transmembrane region" description="Helical" evidence="3">
    <location>
        <begin position="12"/>
        <end position="32"/>
    </location>
</feature>
<dbReference type="InterPro" id="IPR020309">
    <property type="entry name" value="Smim-14"/>
</dbReference>
<evidence type="ECO:0000313" key="5">
    <source>
        <dbReference type="Proteomes" id="UP000038040"/>
    </source>
</evidence>
<sequence>MVVCFIDIADGCLLRCFGVGWWGGVGICAVLGRKSAFTIFLWIALDIELRSLVGEKVFQYHLDFVYGKKLDLQHVIICRLRDAQGYCTDSECIQDLPGPQGVGLGGNNLIMIGLIWSMIALAMFFLRPKSLRSNPSSTGKPGPSSSREDDNYPPAPDVQ</sequence>
<keyword evidence="3" id="KW-0472">Membrane</keyword>
<keyword evidence="3" id="KW-0812">Transmembrane</keyword>
<evidence type="ECO:0000313" key="4">
    <source>
        <dbReference type="EMBL" id="VDN51880.1"/>
    </source>
</evidence>
<dbReference type="Proteomes" id="UP000038040">
    <property type="component" value="Unplaced"/>
</dbReference>
<dbReference type="PANTHER" id="PTHR31019">
    <property type="entry name" value="SMALL INTEGRAL MEMBRANE PROTEIN 14"/>
    <property type="match status" value="1"/>
</dbReference>
<evidence type="ECO:0000256" key="2">
    <source>
        <dbReference type="SAM" id="MobiDB-lite"/>
    </source>
</evidence>
<dbReference type="OrthoDB" id="10054061at2759"/>
<name>A0A0N4UIY3_DRAME</name>
<reference evidence="7" key="1">
    <citation type="submission" date="2017-02" db="UniProtKB">
        <authorList>
            <consortium name="WormBaseParasite"/>
        </authorList>
    </citation>
    <scope>IDENTIFICATION</scope>
</reference>
<proteinExistence type="predicted"/>
<feature type="compositionally biased region" description="Low complexity" evidence="2">
    <location>
        <begin position="133"/>
        <end position="145"/>
    </location>
</feature>